<dbReference type="AlphaFoldDB" id="A0A315YVK3"/>
<comment type="caution">
    <text evidence="2">The sequence shown here is derived from an EMBL/GenBank/DDBJ whole genome shotgun (WGS) entry which is preliminary data.</text>
</comment>
<dbReference type="Proteomes" id="UP000245535">
    <property type="component" value="Unassembled WGS sequence"/>
</dbReference>
<feature type="transmembrane region" description="Helical" evidence="1">
    <location>
        <begin position="12"/>
        <end position="32"/>
    </location>
</feature>
<evidence type="ECO:0000256" key="1">
    <source>
        <dbReference type="SAM" id="Phobius"/>
    </source>
</evidence>
<organism evidence="2 3">
    <name type="scientific">Sediminitomix flava</name>
    <dbReference type="NCBI Taxonomy" id="379075"/>
    <lineage>
        <taxon>Bacteria</taxon>
        <taxon>Pseudomonadati</taxon>
        <taxon>Bacteroidota</taxon>
        <taxon>Cytophagia</taxon>
        <taxon>Cytophagales</taxon>
        <taxon>Flammeovirgaceae</taxon>
        <taxon>Sediminitomix</taxon>
    </lineage>
</organism>
<reference evidence="2 3" key="1">
    <citation type="submission" date="2018-03" db="EMBL/GenBank/DDBJ databases">
        <title>Genomic Encyclopedia of Archaeal and Bacterial Type Strains, Phase II (KMG-II): from individual species to whole genera.</title>
        <authorList>
            <person name="Goeker M."/>
        </authorList>
    </citation>
    <scope>NUCLEOTIDE SEQUENCE [LARGE SCALE GENOMIC DNA]</scope>
    <source>
        <strain evidence="2 3">DSM 28229</strain>
    </source>
</reference>
<dbReference type="EMBL" id="QGDO01000017">
    <property type="protein sequence ID" value="PWJ32902.1"/>
    <property type="molecule type" value="Genomic_DNA"/>
</dbReference>
<keyword evidence="1" id="KW-1133">Transmembrane helix</keyword>
<name>A0A315YVK3_SEDFL</name>
<proteinExistence type="predicted"/>
<evidence type="ECO:0000313" key="2">
    <source>
        <dbReference type="EMBL" id="PWJ32902.1"/>
    </source>
</evidence>
<sequence length="183" mass="21352">MIEREDFIEFLFSIFSAITPQQAVFFLTLFIIKEIFTLWKFRHFVHSENMYVINNFLDNFRTIRGIVIILVVAVLIGFFVNFLFSTLISDNEILYYSIVFQILILLLLNDLTIIVVTPTGLITRYTSLNHFEIESLEITGESLKIGSSSDQELDLKFSKERQTEVNLLLSKLNLELEKIKKGR</sequence>
<gene>
    <name evidence="2" type="ORF">BC781_1171</name>
</gene>
<dbReference type="RefSeq" id="WP_109623263.1">
    <property type="nucleotide sequence ID" value="NZ_QGDO01000017.1"/>
</dbReference>
<keyword evidence="3" id="KW-1185">Reference proteome</keyword>
<keyword evidence="1" id="KW-0812">Transmembrane</keyword>
<feature type="transmembrane region" description="Helical" evidence="1">
    <location>
        <begin position="94"/>
        <end position="116"/>
    </location>
</feature>
<accession>A0A315YVK3</accession>
<evidence type="ECO:0000313" key="3">
    <source>
        <dbReference type="Proteomes" id="UP000245535"/>
    </source>
</evidence>
<protein>
    <submittedName>
        <fullName evidence="2">Uncharacterized protein</fullName>
    </submittedName>
</protein>
<keyword evidence="1" id="KW-0472">Membrane</keyword>
<feature type="transmembrane region" description="Helical" evidence="1">
    <location>
        <begin position="66"/>
        <end position="88"/>
    </location>
</feature>